<dbReference type="Proteomes" id="UP000305401">
    <property type="component" value="Unassembled WGS sequence"/>
</dbReference>
<name>A0AC61S5U9_9BACT</name>
<keyword evidence="2" id="KW-1185">Reference proteome</keyword>
<organism evidence="1 2">
    <name type="scientific">Muribaculum caecicola</name>
    <dbReference type="NCBI Taxonomy" id="3038144"/>
    <lineage>
        <taxon>Bacteria</taxon>
        <taxon>Pseudomonadati</taxon>
        <taxon>Bacteroidota</taxon>
        <taxon>Bacteroidia</taxon>
        <taxon>Bacteroidales</taxon>
        <taxon>Muribaculaceae</taxon>
        <taxon>Muribaculum</taxon>
    </lineage>
</organism>
<dbReference type="EMBL" id="SSTG01000043">
    <property type="protein sequence ID" value="THG52688.1"/>
    <property type="molecule type" value="Genomic_DNA"/>
</dbReference>
<reference evidence="1" key="1">
    <citation type="submission" date="2019-04" db="EMBL/GenBank/DDBJ databases">
        <title>Microbes associate with the intestines of laboratory mice.</title>
        <authorList>
            <person name="Navarre W."/>
            <person name="Wong E."/>
            <person name="Huang K.C."/>
            <person name="Tropini C."/>
            <person name="Ng K."/>
            <person name="Yu B."/>
        </authorList>
    </citation>
    <scope>NUCLEOTIDE SEQUENCE</scope>
    <source>
        <strain evidence="1">NM86_A22</strain>
    </source>
</reference>
<protein>
    <submittedName>
        <fullName evidence="1">DUF3822 family protein</fullName>
    </submittedName>
</protein>
<accession>A0AC61S5U9</accession>
<gene>
    <name evidence="1" type="ORF">E5990_04975</name>
</gene>
<proteinExistence type="predicted"/>
<evidence type="ECO:0000313" key="2">
    <source>
        <dbReference type="Proteomes" id="UP000305401"/>
    </source>
</evidence>
<comment type="caution">
    <text evidence="1">The sequence shown here is derived from an EMBL/GenBank/DDBJ whole genome shotgun (WGS) entry which is preliminary data.</text>
</comment>
<evidence type="ECO:0000313" key="1">
    <source>
        <dbReference type="EMBL" id="THG52688.1"/>
    </source>
</evidence>
<sequence length="286" mass="30917">MGNCVIDNSMVPHPRQCRMAMGIGRESISVIIADALQEPGSRLLCRNIDLPFDAQGGHSELPAISVVENAVYDNPALLADYDMISVSVDSGLWSVVPKESVAADMDEAVTIASLPEEKTKSTVALRCPVTGTDTVIVSLLPADIVGFLQRTFNNPVITHPLQQLASHFVKTARLTKEPVLHVHFRTCKTMYIIVFAGNSLKLANVFSYHDPMDAVYYILASVAALGMSPSDVQLRLSGEPESRRELVPLVSPYVESAVAATFPASLLREGTQALNAPLELTSLLCE</sequence>